<keyword evidence="3" id="KW-1185">Reference proteome</keyword>
<proteinExistence type="predicted"/>
<gene>
    <name evidence="2" type="ORF">U9M48_011573</name>
</gene>
<sequence length="444" mass="48548">MEPPNHTISPRRMKSSFYQKKTEMIQYQLSQYNDSKLSRGVGRRQLCDRQISKGSRRICRASIRRRANAAAGEGAAAGGDNTAVSHGDGGRLVTHYLQRERRRQLAVLRLQGLQGLRDRWPLRLVALRAPEPHDEGALHLPLAVGAGVSPQPRVRRVQDGSLPAQALHPPQQREGRVQPGHWRPAGDDLEQDDAEAVDVGLGAPAVRVHKLRVDVAHGALDEIRRLRAGAMVAEAGEPEVSKLGVEGRIEHDVARLDVTVHNALIPVLKSELSVLPLGPSQQSLGAMDVFVQAAFRHELVDEQESSSAITPAQQLHKVAMPETADDPHLRLELFPALRRLRRQLLDGHLLAAGVVAGEMTLVHAAEPSSPQHVVFREVAGCGGELTVEETSWPGHASLQQFSLAAVCLLVAAVVIVPCALLPHQPQEETHSCTTDQKDRCYDRN</sequence>
<accession>A0AAQ3SXS5</accession>
<reference evidence="2 3" key="1">
    <citation type="submission" date="2024-02" db="EMBL/GenBank/DDBJ databases">
        <title>High-quality chromosome-scale genome assembly of Pensacola bahiagrass (Paspalum notatum Flugge var. saurae).</title>
        <authorList>
            <person name="Vega J.M."/>
            <person name="Podio M."/>
            <person name="Orjuela J."/>
            <person name="Siena L.A."/>
            <person name="Pessino S.C."/>
            <person name="Combes M.C."/>
            <person name="Mariac C."/>
            <person name="Albertini E."/>
            <person name="Pupilli F."/>
            <person name="Ortiz J.P.A."/>
            <person name="Leblanc O."/>
        </authorList>
    </citation>
    <scope>NUCLEOTIDE SEQUENCE [LARGE SCALE GENOMIC DNA]</scope>
    <source>
        <strain evidence="2">R1</strain>
        <tissue evidence="2">Leaf</tissue>
    </source>
</reference>
<dbReference type="AlphaFoldDB" id="A0AAQ3SXS5"/>
<dbReference type="Proteomes" id="UP001341281">
    <property type="component" value="Chromosome 03"/>
</dbReference>
<evidence type="ECO:0000256" key="1">
    <source>
        <dbReference type="SAM" id="MobiDB-lite"/>
    </source>
</evidence>
<protein>
    <submittedName>
        <fullName evidence="2">Uncharacterized protein</fullName>
    </submittedName>
</protein>
<dbReference type="EMBL" id="CP144747">
    <property type="protein sequence ID" value="WVZ61749.1"/>
    <property type="molecule type" value="Genomic_DNA"/>
</dbReference>
<evidence type="ECO:0000313" key="2">
    <source>
        <dbReference type="EMBL" id="WVZ61749.1"/>
    </source>
</evidence>
<name>A0AAQ3SXS5_PASNO</name>
<organism evidence="2 3">
    <name type="scientific">Paspalum notatum var. saurae</name>
    <dbReference type="NCBI Taxonomy" id="547442"/>
    <lineage>
        <taxon>Eukaryota</taxon>
        <taxon>Viridiplantae</taxon>
        <taxon>Streptophyta</taxon>
        <taxon>Embryophyta</taxon>
        <taxon>Tracheophyta</taxon>
        <taxon>Spermatophyta</taxon>
        <taxon>Magnoliopsida</taxon>
        <taxon>Liliopsida</taxon>
        <taxon>Poales</taxon>
        <taxon>Poaceae</taxon>
        <taxon>PACMAD clade</taxon>
        <taxon>Panicoideae</taxon>
        <taxon>Andropogonodae</taxon>
        <taxon>Paspaleae</taxon>
        <taxon>Paspalinae</taxon>
        <taxon>Paspalum</taxon>
    </lineage>
</organism>
<evidence type="ECO:0000313" key="3">
    <source>
        <dbReference type="Proteomes" id="UP001341281"/>
    </source>
</evidence>
<feature type="region of interest" description="Disordered" evidence="1">
    <location>
        <begin position="162"/>
        <end position="182"/>
    </location>
</feature>